<dbReference type="InterPro" id="IPR000571">
    <property type="entry name" value="Znf_CCCH"/>
</dbReference>
<dbReference type="Proteomes" id="UP000095281">
    <property type="component" value="Unplaced"/>
</dbReference>
<keyword evidence="2" id="KW-0677">Repeat</keyword>
<evidence type="ECO:0000256" key="4">
    <source>
        <dbReference type="ARBA" id="ARBA00022833"/>
    </source>
</evidence>
<keyword evidence="7" id="KW-1185">Reference proteome</keyword>
<proteinExistence type="predicted"/>
<dbReference type="GO" id="GO:0008270">
    <property type="term" value="F:zinc ion binding"/>
    <property type="evidence" value="ECO:0007669"/>
    <property type="project" value="UniProtKB-KW"/>
</dbReference>
<evidence type="ECO:0000256" key="1">
    <source>
        <dbReference type="ARBA" id="ARBA00022723"/>
    </source>
</evidence>
<feature type="domain" description="C3H1-type" evidence="6">
    <location>
        <begin position="63"/>
        <end position="91"/>
    </location>
</feature>
<protein>
    <submittedName>
        <fullName evidence="8">C3H1-type domain-containing protein</fullName>
    </submittedName>
</protein>
<feature type="zinc finger region" description="C3H1-type" evidence="5">
    <location>
        <begin position="139"/>
        <end position="167"/>
    </location>
</feature>
<name>A0A1I8BA09_MELHA</name>
<dbReference type="Gene3D" id="4.10.1000.10">
    <property type="entry name" value="Zinc finger, CCCH-type"/>
    <property type="match status" value="2"/>
</dbReference>
<dbReference type="AlphaFoldDB" id="A0A1I8BA09"/>
<dbReference type="Pfam" id="PF00642">
    <property type="entry name" value="zf-CCCH"/>
    <property type="match status" value="2"/>
</dbReference>
<dbReference type="PROSITE" id="PS50103">
    <property type="entry name" value="ZF_C3H1"/>
    <property type="match status" value="2"/>
</dbReference>
<sequence length="195" mass="22664">MQPDSEKFILQTSNILIPSKVSKGHADTTEEDEELQSLMQNHFSNIPGSQYSQYLRHRRRQNAYKTKPCRNYYGNGFCKSGDDCPFYHVVGEMRKLPQQEISNELKGHSIDVKNLFPQLLNVTDSQYNQHLRNLRRQNAYKTKPCRNYYGSGFCKSGNACPFYHAIGEMRKLPQQEISVELKEHSIDVKNLFPQV</sequence>
<evidence type="ECO:0000256" key="2">
    <source>
        <dbReference type="ARBA" id="ARBA00022737"/>
    </source>
</evidence>
<dbReference type="InterPro" id="IPR036855">
    <property type="entry name" value="Znf_CCCH_sf"/>
</dbReference>
<keyword evidence="1 5" id="KW-0479">Metal-binding</keyword>
<evidence type="ECO:0000256" key="5">
    <source>
        <dbReference type="PROSITE-ProRule" id="PRU00723"/>
    </source>
</evidence>
<dbReference type="PANTHER" id="PTHR12547">
    <property type="entry name" value="CCCH ZINC FINGER/TIS11-RELATED"/>
    <property type="match status" value="1"/>
</dbReference>
<dbReference type="SMART" id="SM00356">
    <property type="entry name" value="ZnF_C3H1"/>
    <property type="match status" value="2"/>
</dbReference>
<evidence type="ECO:0000256" key="3">
    <source>
        <dbReference type="ARBA" id="ARBA00022771"/>
    </source>
</evidence>
<evidence type="ECO:0000313" key="8">
    <source>
        <dbReference type="WBParaSite" id="MhA1_Contig1646.frz3.gene9"/>
    </source>
</evidence>
<reference evidence="8" key="1">
    <citation type="submission" date="2016-11" db="UniProtKB">
        <authorList>
            <consortium name="WormBaseParasite"/>
        </authorList>
    </citation>
    <scope>IDENTIFICATION</scope>
</reference>
<evidence type="ECO:0000313" key="7">
    <source>
        <dbReference type="Proteomes" id="UP000095281"/>
    </source>
</evidence>
<feature type="zinc finger region" description="C3H1-type" evidence="5">
    <location>
        <begin position="63"/>
        <end position="91"/>
    </location>
</feature>
<keyword evidence="4 5" id="KW-0862">Zinc</keyword>
<dbReference type="GO" id="GO:0003729">
    <property type="term" value="F:mRNA binding"/>
    <property type="evidence" value="ECO:0007669"/>
    <property type="project" value="InterPro"/>
</dbReference>
<evidence type="ECO:0000259" key="6">
    <source>
        <dbReference type="PROSITE" id="PS50103"/>
    </source>
</evidence>
<dbReference type="WBParaSite" id="MhA1_Contig1646.frz3.gene9">
    <property type="protein sequence ID" value="MhA1_Contig1646.frz3.gene9"/>
    <property type="gene ID" value="MhA1_Contig1646.frz3.gene9"/>
</dbReference>
<dbReference type="SUPFAM" id="SSF90229">
    <property type="entry name" value="CCCH zinc finger"/>
    <property type="match status" value="2"/>
</dbReference>
<keyword evidence="3 5" id="KW-0863">Zinc-finger</keyword>
<dbReference type="InterPro" id="IPR045877">
    <property type="entry name" value="ZFP36-like"/>
</dbReference>
<dbReference type="PANTHER" id="PTHR12547:SF18">
    <property type="entry name" value="PROTEIN TIS11"/>
    <property type="match status" value="1"/>
</dbReference>
<organism evidence="7 8">
    <name type="scientific">Meloidogyne hapla</name>
    <name type="common">Root-knot nematode worm</name>
    <dbReference type="NCBI Taxonomy" id="6305"/>
    <lineage>
        <taxon>Eukaryota</taxon>
        <taxon>Metazoa</taxon>
        <taxon>Ecdysozoa</taxon>
        <taxon>Nematoda</taxon>
        <taxon>Chromadorea</taxon>
        <taxon>Rhabditida</taxon>
        <taxon>Tylenchina</taxon>
        <taxon>Tylenchomorpha</taxon>
        <taxon>Tylenchoidea</taxon>
        <taxon>Meloidogynidae</taxon>
        <taxon>Meloidogyninae</taxon>
        <taxon>Meloidogyne</taxon>
    </lineage>
</organism>
<feature type="domain" description="C3H1-type" evidence="6">
    <location>
        <begin position="139"/>
        <end position="167"/>
    </location>
</feature>
<dbReference type="GO" id="GO:0043186">
    <property type="term" value="C:P granule"/>
    <property type="evidence" value="ECO:0007669"/>
    <property type="project" value="UniProtKB-ARBA"/>
</dbReference>
<accession>A0A1I8BA09</accession>